<evidence type="ECO:0000313" key="4">
    <source>
        <dbReference type="Proteomes" id="UP000247790"/>
    </source>
</evidence>
<dbReference type="CDD" id="cd00761">
    <property type="entry name" value="Glyco_tranf_GTA_type"/>
    <property type="match status" value="1"/>
</dbReference>
<accession>A0A2V4V8N7</accession>
<gene>
    <name evidence="3" type="ORF">DFQ00_109115</name>
</gene>
<keyword evidence="3" id="KW-0808">Transferase</keyword>
<dbReference type="Gene3D" id="3.90.550.10">
    <property type="entry name" value="Spore Coat Polysaccharide Biosynthesis Protein SpsA, Chain A"/>
    <property type="match status" value="1"/>
</dbReference>
<dbReference type="SUPFAM" id="SSF53448">
    <property type="entry name" value="Nucleotide-diphospho-sugar transferases"/>
    <property type="match status" value="1"/>
</dbReference>
<dbReference type="Proteomes" id="UP000247790">
    <property type="component" value="Unassembled WGS sequence"/>
</dbReference>
<feature type="region of interest" description="Disordered" evidence="1">
    <location>
        <begin position="25"/>
        <end position="62"/>
    </location>
</feature>
<dbReference type="Pfam" id="PF00535">
    <property type="entry name" value="Glycos_transf_2"/>
    <property type="match status" value="1"/>
</dbReference>
<dbReference type="EMBL" id="QJSW01000009">
    <property type="protein sequence ID" value="PYE48261.1"/>
    <property type="molecule type" value="Genomic_DNA"/>
</dbReference>
<evidence type="ECO:0000313" key="3">
    <source>
        <dbReference type="EMBL" id="PYE48261.1"/>
    </source>
</evidence>
<dbReference type="InterPro" id="IPR001173">
    <property type="entry name" value="Glyco_trans_2-like"/>
</dbReference>
<evidence type="ECO:0000256" key="1">
    <source>
        <dbReference type="SAM" id="MobiDB-lite"/>
    </source>
</evidence>
<feature type="domain" description="Glycosyltransferase 2-like" evidence="2">
    <location>
        <begin position="148"/>
        <end position="294"/>
    </location>
</feature>
<sequence>MAGEQDSASCSMTLEVTVMKTRAEAAVRRQPVNRRPAASTLRSSSRSRKGITRKLRQKRSRVNERPLPDLRSYWRAGRLAGNCSTIEADLVNQHALAAWHAYASDQPGLEQWEDAWQAGKAFMQGYARSSGYSPNLVPLSLRHTAAAVVCACNEERTLGQVLVQLKRLPLRDIVVVLNGTTDNSLERVLQQPGITLVYEPNRAGHDVGRALGAKMTDAETILFVDGDMVVPAEELAPFLFAVDRGEDVALNNLTSLLPPFAKQDEVSRIKAYLNHTLGRRELGSNSMTAVPHAVSRRMIETVKPASLAVPPKAQMLAIRHGLRVSAPSQVDVIRSNRLRPGNTGSNNDVARLILGDHLEALAAWLSSGGNDVQLRPLSRAEVAYRRNAR</sequence>
<feature type="compositionally biased region" description="Low complexity" evidence="1">
    <location>
        <begin position="34"/>
        <end position="44"/>
    </location>
</feature>
<dbReference type="GO" id="GO:0016740">
    <property type="term" value="F:transferase activity"/>
    <property type="evidence" value="ECO:0007669"/>
    <property type="project" value="UniProtKB-KW"/>
</dbReference>
<reference evidence="3 4" key="1">
    <citation type="submission" date="2018-06" db="EMBL/GenBank/DDBJ databases">
        <title>Genomic Encyclopedia of Type Strains, Phase III (KMG-III): the genomes of soil and plant-associated and newly described type strains.</title>
        <authorList>
            <person name="Whitman W."/>
        </authorList>
    </citation>
    <scope>NUCLEOTIDE SEQUENCE [LARGE SCALE GENOMIC DNA]</scope>
    <source>
        <strain evidence="3 4">CECT 7022</strain>
    </source>
</reference>
<evidence type="ECO:0000259" key="2">
    <source>
        <dbReference type="Pfam" id="PF00535"/>
    </source>
</evidence>
<proteinExistence type="predicted"/>
<protein>
    <submittedName>
        <fullName evidence="3">Glycosyl transferase family 2</fullName>
    </submittedName>
</protein>
<name>A0A2V4V8N7_PAEBA</name>
<comment type="caution">
    <text evidence="3">The sequence shown here is derived from an EMBL/GenBank/DDBJ whole genome shotgun (WGS) entry which is preliminary data.</text>
</comment>
<feature type="compositionally biased region" description="Basic residues" evidence="1">
    <location>
        <begin position="45"/>
        <end position="60"/>
    </location>
</feature>
<organism evidence="3 4">
    <name type="scientific">Paenibacillus barcinonensis</name>
    <dbReference type="NCBI Taxonomy" id="198119"/>
    <lineage>
        <taxon>Bacteria</taxon>
        <taxon>Bacillati</taxon>
        <taxon>Bacillota</taxon>
        <taxon>Bacilli</taxon>
        <taxon>Bacillales</taxon>
        <taxon>Paenibacillaceae</taxon>
        <taxon>Paenibacillus</taxon>
    </lineage>
</organism>
<dbReference type="AlphaFoldDB" id="A0A2V4V8N7"/>
<dbReference type="InterPro" id="IPR029044">
    <property type="entry name" value="Nucleotide-diphossugar_trans"/>
</dbReference>